<proteinExistence type="predicted"/>
<accession>A0AA88JBM1</accession>
<gene>
    <name evidence="1" type="ORF">TIFTF001_036760</name>
</gene>
<dbReference type="EMBL" id="BTGU01000489">
    <property type="protein sequence ID" value="GMN67702.1"/>
    <property type="molecule type" value="Genomic_DNA"/>
</dbReference>
<reference evidence="1" key="1">
    <citation type="submission" date="2023-07" db="EMBL/GenBank/DDBJ databases">
        <title>draft genome sequence of fig (Ficus carica).</title>
        <authorList>
            <person name="Takahashi T."/>
            <person name="Nishimura K."/>
        </authorList>
    </citation>
    <scope>NUCLEOTIDE SEQUENCE</scope>
</reference>
<name>A0AA88JBM1_FICCA</name>
<sequence>MPLSWGWSPALALYIPSDFQPKRRNSKFHGEGSKGRRGLVVGGLGACDVRGWVLGVCDGFCHRGGDPSTMVPALRGSAFPHIFGGVNRLVFVYVISEVSPHFELVCRPPGLCAGSVLVPVDLRGAV</sequence>
<evidence type="ECO:0000313" key="2">
    <source>
        <dbReference type="Proteomes" id="UP001187192"/>
    </source>
</evidence>
<evidence type="ECO:0000313" key="1">
    <source>
        <dbReference type="EMBL" id="GMN67702.1"/>
    </source>
</evidence>
<dbReference type="AlphaFoldDB" id="A0AA88JBM1"/>
<organism evidence="1 2">
    <name type="scientific">Ficus carica</name>
    <name type="common">Common fig</name>
    <dbReference type="NCBI Taxonomy" id="3494"/>
    <lineage>
        <taxon>Eukaryota</taxon>
        <taxon>Viridiplantae</taxon>
        <taxon>Streptophyta</taxon>
        <taxon>Embryophyta</taxon>
        <taxon>Tracheophyta</taxon>
        <taxon>Spermatophyta</taxon>
        <taxon>Magnoliopsida</taxon>
        <taxon>eudicotyledons</taxon>
        <taxon>Gunneridae</taxon>
        <taxon>Pentapetalae</taxon>
        <taxon>rosids</taxon>
        <taxon>fabids</taxon>
        <taxon>Rosales</taxon>
        <taxon>Moraceae</taxon>
        <taxon>Ficeae</taxon>
        <taxon>Ficus</taxon>
    </lineage>
</organism>
<protein>
    <submittedName>
        <fullName evidence="1">Uncharacterized protein</fullName>
    </submittedName>
</protein>
<comment type="caution">
    <text evidence="1">The sequence shown here is derived from an EMBL/GenBank/DDBJ whole genome shotgun (WGS) entry which is preliminary data.</text>
</comment>
<keyword evidence="2" id="KW-1185">Reference proteome</keyword>
<dbReference type="Proteomes" id="UP001187192">
    <property type="component" value="Unassembled WGS sequence"/>
</dbReference>